<feature type="compositionally biased region" description="Basic residues" evidence="1">
    <location>
        <begin position="53"/>
        <end position="70"/>
    </location>
</feature>
<accession>A0AAN7BFY9</accession>
<keyword evidence="2" id="KW-0472">Membrane</keyword>
<evidence type="ECO:0000313" key="4">
    <source>
        <dbReference type="Proteomes" id="UP001301769"/>
    </source>
</evidence>
<evidence type="ECO:0000256" key="2">
    <source>
        <dbReference type="SAM" id="Phobius"/>
    </source>
</evidence>
<name>A0AAN7BFY9_9PEZI</name>
<organism evidence="3 4">
    <name type="scientific">Rhypophila decipiens</name>
    <dbReference type="NCBI Taxonomy" id="261697"/>
    <lineage>
        <taxon>Eukaryota</taxon>
        <taxon>Fungi</taxon>
        <taxon>Dikarya</taxon>
        <taxon>Ascomycota</taxon>
        <taxon>Pezizomycotina</taxon>
        <taxon>Sordariomycetes</taxon>
        <taxon>Sordariomycetidae</taxon>
        <taxon>Sordariales</taxon>
        <taxon>Naviculisporaceae</taxon>
        <taxon>Rhypophila</taxon>
    </lineage>
</organism>
<evidence type="ECO:0000313" key="3">
    <source>
        <dbReference type="EMBL" id="KAK4220030.1"/>
    </source>
</evidence>
<protein>
    <submittedName>
        <fullName evidence="3">Uncharacterized protein</fullName>
    </submittedName>
</protein>
<reference evidence="3" key="1">
    <citation type="journal article" date="2023" name="Mol. Phylogenet. Evol.">
        <title>Genome-scale phylogeny and comparative genomics of the fungal order Sordariales.</title>
        <authorList>
            <person name="Hensen N."/>
            <person name="Bonometti L."/>
            <person name="Westerberg I."/>
            <person name="Brannstrom I.O."/>
            <person name="Guillou S."/>
            <person name="Cros-Aarteil S."/>
            <person name="Calhoun S."/>
            <person name="Haridas S."/>
            <person name="Kuo A."/>
            <person name="Mondo S."/>
            <person name="Pangilinan J."/>
            <person name="Riley R."/>
            <person name="LaButti K."/>
            <person name="Andreopoulos B."/>
            <person name="Lipzen A."/>
            <person name="Chen C."/>
            <person name="Yan M."/>
            <person name="Daum C."/>
            <person name="Ng V."/>
            <person name="Clum A."/>
            <person name="Steindorff A."/>
            <person name="Ohm R.A."/>
            <person name="Martin F."/>
            <person name="Silar P."/>
            <person name="Natvig D.O."/>
            <person name="Lalanne C."/>
            <person name="Gautier V."/>
            <person name="Ament-Velasquez S.L."/>
            <person name="Kruys A."/>
            <person name="Hutchinson M.I."/>
            <person name="Powell A.J."/>
            <person name="Barry K."/>
            <person name="Miller A.N."/>
            <person name="Grigoriev I.V."/>
            <person name="Debuchy R."/>
            <person name="Gladieux P."/>
            <person name="Hiltunen Thoren M."/>
            <person name="Johannesson H."/>
        </authorList>
    </citation>
    <scope>NUCLEOTIDE SEQUENCE</scope>
    <source>
        <strain evidence="3">PSN293</strain>
    </source>
</reference>
<dbReference type="AlphaFoldDB" id="A0AAN7BFY9"/>
<feature type="non-terminal residue" evidence="3">
    <location>
        <position position="172"/>
    </location>
</feature>
<dbReference type="Proteomes" id="UP001301769">
    <property type="component" value="Unassembled WGS sequence"/>
</dbReference>
<comment type="caution">
    <text evidence="3">The sequence shown here is derived from an EMBL/GenBank/DDBJ whole genome shotgun (WGS) entry which is preliminary data.</text>
</comment>
<feature type="transmembrane region" description="Helical" evidence="2">
    <location>
        <begin position="152"/>
        <end position="171"/>
    </location>
</feature>
<feature type="transmembrane region" description="Helical" evidence="2">
    <location>
        <begin position="83"/>
        <end position="101"/>
    </location>
</feature>
<keyword evidence="2" id="KW-1133">Transmembrane helix</keyword>
<feature type="region of interest" description="Disordered" evidence="1">
    <location>
        <begin position="53"/>
        <end position="74"/>
    </location>
</feature>
<gene>
    <name evidence="3" type="ORF">QBC37DRAFT_409122</name>
</gene>
<dbReference type="EMBL" id="MU858046">
    <property type="protein sequence ID" value="KAK4220030.1"/>
    <property type="molecule type" value="Genomic_DNA"/>
</dbReference>
<proteinExistence type="predicted"/>
<evidence type="ECO:0000256" key="1">
    <source>
        <dbReference type="SAM" id="MobiDB-lite"/>
    </source>
</evidence>
<reference evidence="3" key="2">
    <citation type="submission" date="2023-05" db="EMBL/GenBank/DDBJ databases">
        <authorList>
            <consortium name="Lawrence Berkeley National Laboratory"/>
            <person name="Steindorff A."/>
            <person name="Hensen N."/>
            <person name="Bonometti L."/>
            <person name="Westerberg I."/>
            <person name="Brannstrom I.O."/>
            <person name="Guillou S."/>
            <person name="Cros-Aarteil S."/>
            <person name="Calhoun S."/>
            <person name="Haridas S."/>
            <person name="Kuo A."/>
            <person name="Mondo S."/>
            <person name="Pangilinan J."/>
            <person name="Riley R."/>
            <person name="Labutti K."/>
            <person name="Andreopoulos B."/>
            <person name="Lipzen A."/>
            <person name="Chen C."/>
            <person name="Yanf M."/>
            <person name="Daum C."/>
            <person name="Ng V."/>
            <person name="Clum A."/>
            <person name="Ohm R."/>
            <person name="Martin F."/>
            <person name="Silar P."/>
            <person name="Natvig D."/>
            <person name="Lalanne C."/>
            <person name="Gautier V."/>
            <person name="Ament-Velasquez S.L."/>
            <person name="Kruys A."/>
            <person name="Hutchinson M.I."/>
            <person name="Powell A.J."/>
            <person name="Barry K."/>
            <person name="Miller A.N."/>
            <person name="Grigoriev I.V."/>
            <person name="Debuchy R."/>
            <person name="Gladieux P."/>
            <person name="Thoren M.H."/>
            <person name="Johannesson H."/>
        </authorList>
    </citation>
    <scope>NUCLEOTIDE SEQUENCE</scope>
    <source>
        <strain evidence="3">PSN293</strain>
    </source>
</reference>
<keyword evidence="2" id="KW-0812">Transmembrane</keyword>
<sequence length="172" mass="18665">MSAAHSSNPTSSSILRRILFHANHPFKRLLKWPLLVYLIDVLFKVAVDALSRPRPRRSSRQRGTSSRKRATSTTTRRILQPKFMASAAGLALVGLVMLAVYSDGMPKVITSVEEAQARGVVGSHMGNKTSSIGGGLDDASRLHFVLQVFSSWQFAVSTLGVAVLPVVVVQLV</sequence>
<keyword evidence="4" id="KW-1185">Reference proteome</keyword>